<keyword evidence="5" id="KW-1185">Reference proteome</keyword>
<dbReference type="GO" id="GO:0005886">
    <property type="term" value="C:plasma membrane"/>
    <property type="evidence" value="ECO:0007669"/>
    <property type="project" value="UniProtKB-SubCell"/>
</dbReference>
<feature type="transmembrane region" description="Helical" evidence="3">
    <location>
        <begin position="170"/>
        <end position="191"/>
    </location>
</feature>
<dbReference type="PANTHER" id="PTHR43702">
    <property type="entry name" value="L-FUCOSE-PROTON SYMPORTER"/>
    <property type="match status" value="1"/>
</dbReference>
<feature type="transmembrane region" description="Helical" evidence="3">
    <location>
        <begin position="72"/>
        <end position="95"/>
    </location>
</feature>
<dbReference type="AlphaFoldDB" id="A0A098L903"/>
<feature type="transmembrane region" description="Helical" evidence="3">
    <location>
        <begin position="239"/>
        <end position="261"/>
    </location>
</feature>
<feature type="transmembrane region" description="Helical" evidence="3">
    <location>
        <begin position="370"/>
        <end position="388"/>
    </location>
</feature>
<feature type="transmembrane region" description="Helical" evidence="3">
    <location>
        <begin position="127"/>
        <end position="149"/>
    </location>
</feature>
<name>A0A098L903_9BACT</name>
<organism evidence="4 5">
    <name type="scientific">Sporocytophaga myxococcoides</name>
    <dbReference type="NCBI Taxonomy" id="153721"/>
    <lineage>
        <taxon>Bacteria</taxon>
        <taxon>Pseudomonadati</taxon>
        <taxon>Bacteroidota</taxon>
        <taxon>Cytophagia</taxon>
        <taxon>Cytophagales</taxon>
        <taxon>Cytophagaceae</taxon>
        <taxon>Sporocytophaga</taxon>
    </lineage>
</organism>
<evidence type="ECO:0000313" key="5">
    <source>
        <dbReference type="Proteomes" id="UP000030185"/>
    </source>
</evidence>
<comment type="subcellular location">
    <subcellularLocation>
        <location evidence="1">Cell inner membrane</location>
        <topology evidence="1">Multi-pass membrane protein</topology>
    </subcellularLocation>
</comment>
<dbReference type="InterPro" id="IPR050375">
    <property type="entry name" value="MFS_TsgA-like"/>
</dbReference>
<dbReference type="OrthoDB" id="9795150at2"/>
<feature type="transmembrane region" description="Helical" evidence="3">
    <location>
        <begin position="455"/>
        <end position="475"/>
    </location>
</feature>
<comment type="caution">
    <text evidence="4">The sequence shown here is derived from an EMBL/GenBank/DDBJ whole genome shotgun (WGS) entry which is preliminary data.</text>
</comment>
<accession>A0A098L903</accession>
<evidence type="ECO:0000313" key="4">
    <source>
        <dbReference type="EMBL" id="GAL82809.1"/>
    </source>
</evidence>
<dbReference type="CDD" id="cd17394">
    <property type="entry name" value="MFS_FucP_like"/>
    <property type="match status" value="1"/>
</dbReference>
<feature type="transmembrane region" description="Helical" evidence="3">
    <location>
        <begin position="197"/>
        <end position="218"/>
    </location>
</feature>
<evidence type="ECO:0000256" key="1">
    <source>
        <dbReference type="ARBA" id="ARBA00004429"/>
    </source>
</evidence>
<feature type="transmembrane region" description="Helical" evidence="3">
    <location>
        <begin position="347"/>
        <end position="363"/>
    </location>
</feature>
<keyword evidence="3" id="KW-0812">Transmembrane</keyword>
<sequence length="485" mass="51612">MAGISAPVSNAVKDDTSSPNVQGNKNYKVPLVVITSLFFMWGFITCLNDILIPKFKSHFALQGWEAMLVQSAFFSAYFLISLVYFIASAGGFDLISKIGYKNAIILGLSICGAGCLLFIPAADNESFYQFLGALFVLASGITILQMGANPYVALLGPAEGSSSRLNMTQAFNALGTTIAPVIGGMFILAGGLDSVKIPYVGLASALFALALIIAIIPLPKVSGEVSMEKGIGAWKYSHLLLGVLCIFFYVGGEVSIGSAIINFLELDNIAGLPAHKADKFLSFYWGGAMVGRFFGAVFLDEKTDISKQKGVIFSVILLSYALGVFLMNKDFVMGTPSPEDVVDFQTPIIFMGVALLNLVAFYIGKNKPGFTLGLFASIVVGLLLIGIVGKGDLAMWSVLSIGLFNSIMFPTIFTLAIKDLGIDTSQGASLLIMAIVGGAIIPPVQGLLYGEGNSGLQFSFIIPLLCYLYIAYYGFVGSKPKRVSQ</sequence>
<protein>
    <submittedName>
        <fullName evidence="4">Fucose permease</fullName>
    </submittedName>
</protein>
<dbReference type="RefSeq" id="WP_045456875.1">
    <property type="nucleotide sequence ID" value="NZ_BBLT01000001.1"/>
</dbReference>
<reference evidence="4 5" key="1">
    <citation type="submission" date="2014-09" db="EMBL/GenBank/DDBJ databases">
        <title>Sporocytophaga myxococcoides PG-01 genome sequencing.</title>
        <authorList>
            <person name="Liu L."/>
            <person name="Gao P.J."/>
            <person name="Chen G.J."/>
            <person name="Wang L.S."/>
        </authorList>
    </citation>
    <scope>NUCLEOTIDE SEQUENCE [LARGE SCALE GENOMIC DNA]</scope>
    <source>
        <strain evidence="4 5">PG-01</strain>
    </source>
</reference>
<feature type="transmembrane region" description="Helical" evidence="3">
    <location>
        <begin position="102"/>
        <end position="121"/>
    </location>
</feature>
<dbReference type="Proteomes" id="UP000030185">
    <property type="component" value="Unassembled WGS sequence"/>
</dbReference>
<dbReference type="eggNOG" id="COG0738">
    <property type="taxonomic scope" value="Bacteria"/>
</dbReference>
<feature type="transmembrane region" description="Helical" evidence="3">
    <location>
        <begin position="31"/>
        <end position="52"/>
    </location>
</feature>
<dbReference type="EMBL" id="BBLT01000001">
    <property type="protein sequence ID" value="GAL82809.1"/>
    <property type="molecule type" value="Genomic_DNA"/>
</dbReference>
<keyword evidence="3" id="KW-1133">Transmembrane helix</keyword>
<proteinExistence type="predicted"/>
<dbReference type="Gene3D" id="1.20.1250.20">
    <property type="entry name" value="MFS general substrate transporter like domains"/>
    <property type="match status" value="3"/>
</dbReference>
<dbReference type="PANTHER" id="PTHR43702:SF3">
    <property type="entry name" value="PROTEIN TSGA"/>
    <property type="match status" value="1"/>
</dbReference>
<gene>
    <name evidence="4" type="ORF">MYP_35</name>
</gene>
<evidence type="ECO:0000256" key="3">
    <source>
        <dbReference type="SAM" id="Phobius"/>
    </source>
</evidence>
<feature type="transmembrane region" description="Helical" evidence="3">
    <location>
        <begin position="311"/>
        <end position="327"/>
    </location>
</feature>
<feature type="transmembrane region" description="Helical" evidence="3">
    <location>
        <begin position="281"/>
        <end position="299"/>
    </location>
</feature>
<keyword evidence="3" id="KW-0472">Membrane</keyword>
<dbReference type="SUPFAM" id="SSF103473">
    <property type="entry name" value="MFS general substrate transporter"/>
    <property type="match status" value="1"/>
</dbReference>
<evidence type="ECO:0000256" key="2">
    <source>
        <dbReference type="ARBA" id="ARBA00022475"/>
    </source>
</evidence>
<keyword evidence="2" id="KW-1003">Cell membrane</keyword>
<feature type="transmembrane region" description="Helical" evidence="3">
    <location>
        <begin position="394"/>
        <end position="417"/>
    </location>
</feature>
<dbReference type="InterPro" id="IPR036259">
    <property type="entry name" value="MFS_trans_sf"/>
</dbReference>
<feature type="transmembrane region" description="Helical" evidence="3">
    <location>
        <begin position="429"/>
        <end position="449"/>
    </location>
</feature>